<dbReference type="EMBL" id="KK107077">
    <property type="protein sequence ID" value="EZA60549.1"/>
    <property type="molecule type" value="Genomic_DNA"/>
</dbReference>
<keyword evidence="7 9" id="KW-0862">Zinc</keyword>
<evidence type="ECO:0000256" key="4">
    <source>
        <dbReference type="ARBA" id="ARBA00022679"/>
    </source>
</evidence>
<evidence type="ECO:0000256" key="2">
    <source>
        <dbReference type="ARBA" id="ARBA00011355"/>
    </source>
</evidence>
<dbReference type="GO" id="GO:0046872">
    <property type="term" value="F:metal ion binding"/>
    <property type="evidence" value="ECO:0007669"/>
    <property type="project" value="UniProtKB-KW"/>
</dbReference>
<reference evidence="11 12" key="1">
    <citation type="journal article" date="2014" name="Curr. Biol.">
        <title>The genome of the clonal raider ant Cerapachys biroi.</title>
        <authorList>
            <person name="Oxley P.R."/>
            <person name="Ji L."/>
            <person name="Fetter-Pruneda I."/>
            <person name="McKenzie S.K."/>
            <person name="Li C."/>
            <person name="Hu H."/>
            <person name="Zhang G."/>
            <person name="Kronauer D.J."/>
        </authorList>
    </citation>
    <scope>NUCLEOTIDE SEQUENCE [LARGE SCALE GENOMIC DNA]</scope>
</reference>
<dbReference type="Pfam" id="PF00432">
    <property type="entry name" value="Prenyltrans"/>
    <property type="match status" value="1"/>
</dbReference>
<accession>A0A026WZH9</accession>
<dbReference type="OrthoDB" id="5428259at2759"/>
<comment type="cofactor">
    <cofactor evidence="9">
        <name>Zn(2+)</name>
        <dbReference type="ChEBI" id="CHEBI:29105"/>
    </cofactor>
    <text evidence="9">Binds 1 zinc ion per subunit.</text>
</comment>
<dbReference type="PANTHER" id="PTHR11774">
    <property type="entry name" value="GERANYLGERANYL TRANSFERASE TYPE BETA SUBUNIT"/>
    <property type="match status" value="1"/>
</dbReference>
<dbReference type="GO" id="GO:0072657">
    <property type="term" value="P:protein localization to membrane"/>
    <property type="evidence" value="ECO:0007669"/>
    <property type="project" value="UniProtKB-ARBA"/>
</dbReference>
<dbReference type="GO" id="GO:0004663">
    <property type="term" value="F:Rab geranylgeranyltransferase activity"/>
    <property type="evidence" value="ECO:0007669"/>
    <property type="project" value="UniProtKB-UniRule"/>
</dbReference>
<gene>
    <name evidence="11" type="ORF">X777_14575</name>
</gene>
<organism evidence="11 12">
    <name type="scientific">Ooceraea biroi</name>
    <name type="common">Clonal raider ant</name>
    <name type="synonym">Cerapachys biroi</name>
    <dbReference type="NCBI Taxonomy" id="2015173"/>
    <lineage>
        <taxon>Eukaryota</taxon>
        <taxon>Metazoa</taxon>
        <taxon>Ecdysozoa</taxon>
        <taxon>Arthropoda</taxon>
        <taxon>Hexapoda</taxon>
        <taxon>Insecta</taxon>
        <taxon>Pterygota</taxon>
        <taxon>Neoptera</taxon>
        <taxon>Endopterygota</taxon>
        <taxon>Hymenoptera</taxon>
        <taxon>Apocrita</taxon>
        <taxon>Aculeata</taxon>
        <taxon>Formicoidea</taxon>
        <taxon>Formicidae</taxon>
        <taxon>Dorylinae</taxon>
        <taxon>Ooceraea</taxon>
    </lineage>
</organism>
<name>A0A026WZH9_OOCBI</name>
<evidence type="ECO:0000256" key="6">
    <source>
        <dbReference type="ARBA" id="ARBA00022737"/>
    </source>
</evidence>
<evidence type="ECO:0000256" key="3">
    <source>
        <dbReference type="ARBA" id="ARBA00022602"/>
    </source>
</evidence>
<evidence type="ECO:0000256" key="7">
    <source>
        <dbReference type="ARBA" id="ARBA00022833"/>
    </source>
</evidence>
<keyword evidence="5 9" id="KW-0479">Metal-binding</keyword>
<dbReference type="InterPro" id="IPR026873">
    <property type="entry name" value="Ptb1"/>
</dbReference>
<keyword evidence="4 9" id="KW-0808">Transferase</keyword>
<evidence type="ECO:0000256" key="8">
    <source>
        <dbReference type="ARBA" id="ARBA00047658"/>
    </source>
</evidence>
<comment type="similarity">
    <text evidence="1 9">Belongs to the protein prenyltransferase subunit beta family.</text>
</comment>
<feature type="domain" description="Prenyltransferase alpha-alpha toroid" evidence="10">
    <location>
        <begin position="17"/>
        <end position="341"/>
    </location>
</feature>
<dbReference type="EC" id="2.5.1.60" evidence="9"/>
<comment type="subunit">
    <text evidence="2">Heterodimer of an alpha and a beta subunit.</text>
</comment>
<dbReference type="AlphaFoldDB" id="A0A026WZH9"/>
<evidence type="ECO:0000313" key="11">
    <source>
        <dbReference type="EMBL" id="EZA60549.1"/>
    </source>
</evidence>
<evidence type="ECO:0000313" key="12">
    <source>
        <dbReference type="Proteomes" id="UP000053097"/>
    </source>
</evidence>
<evidence type="ECO:0000256" key="5">
    <source>
        <dbReference type="ARBA" id="ARBA00022723"/>
    </source>
</evidence>
<dbReference type="GO" id="GO:0005968">
    <property type="term" value="C:Rab-protein geranylgeranyltransferase complex"/>
    <property type="evidence" value="ECO:0007669"/>
    <property type="project" value="UniProtKB-UniRule"/>
</dbReference>
<dbReference type="InterPro" id="IPR008930">
    <property type="entry name" value="Terpenoid_cyclase/PrenylTrfase"/>
</dbReference>
<comment type="function">
    <text evidence="9">Catalyzes the transfer of a geranylgeranyl moiety from geranylgeranyl diphosphate to both cysteines of proteins with the C-terminal sequence -XXCC, -XCXC and -CCXX.</text>
</comment>
<evidence type="ECO:0000256" key="9">
    <source>
        <dbReference type="RuleBase" id="RU365076"/>
    </source>
</evidence>
<keyword evidence="6" id="KW-0677">Repeat</keyword>
<keyword evidence="3 9" id="KW-0637">Prenyltransferase</keyword>
<dbReference type="Proteomes" id="UP000053097">
    <property type="component" value="Unassembled WGS sequence"/>
</dbReference>
<dbReference type="InterPro" id="IPR045089">
    <property type="entry name" value="PGGT1B-like"/>
</dbReference>
<dbReference type="CDD" id="cd02894">
    <property type="entry name" value="GGTase-II"/>
    <property type="match status" value="1"/>
</dbReference>
<proteinExistence type="inferred from homology"/>
<dbReference type="InterPro" id="IPR001330">
    <property type="entry name" value="Prenyltrans"/>
</dbReference>
<protein>
    <recommendedName>
        <fullName evidence="9">Geranylgeranyl transferase type-2 subunit beta</fullName>
        <ecNumber evidence="9">2.5.1.60</ecNumber>
    </recommendedName>
</protein>
<dbReference type="OMA" id="VKRCQCP"/>
<dbReference type="PANTHER" id="PTHR11774:SF11">
    <property type="entry name" value="GERANYLGERANYL TRANSFERASE TYPE-2 SUBUNIT BETA"/>
    <property type="match status" value="1"/>
</dbReference>
<dbReference type="SUPFAM" id="SSF48239">
    <property type="entry name" value="Terpenoid cyclases/Protein prenyltransferases"/>
    <property type="match status" value="1"/>
</dbReference>
<dbReference type="FunFam" id="1.50.10.20:FF:000012">
    <property type="entry name" value="Geranylgeranyl transferase type-2 subunit beta"/>
    <property type="match status" value="1"/>
</dbReference>
<dbReference type="Gene3D" id="1.50.10.20">
    <property type="match status" value="1"/>
</dbReference>
<sequence>MTTLKHDIELPEEIPELLIEKHVNYLLSYGTKKDDYNYHQTEHIKMSGIYWGLTALDLMGALERANKEDMLEFIGRCQNESGGISASLQHDPHLLYTLSAVQILCMYNALDVIDIDKVVNYVRDRQQADGSFTGDQWGEVDVRFSFCAIATLSLLGRLEEIDVEKAVQFVLRCMNFDGGFGSKPESESHAGLIYCCVGLLSITGTCERWMDYVLLLSNQRFYRLLKCLPGHLHLIDADRLGWWLCERQLPSGGLNGRPEKLPDVCYSWWVLSALTILGRLQWLDKEAITNYILSCQDVETGGFSDRPGDMVDPFHTLFGLAALSLLDEEFPLKPINPTYCMPEYIIDRLGLNPSRLDV</sequence>
<keyword evidence="12" id="KW-1185">Reference proteome</keyword>
<evidence type="ECO:0000259" key="10">
    <source>
        <dbReference type="Pfam" id="PF00432"/>
    </source>
</evidence>
<comment type="catalytic activity">
    <reaction evidence="8 9">
        <text>geranylgeranyl diphosphate + L-cysteinyl-[protein] = S-geranylgeranyl-L-cysteinyl-[protein] + diphosphate</text>
        <dbReference type="Rhea" id="RHEA:21240"/>
        <dbReference type="Rhea" id="RHEA-COMP:10131"/>
        <dbReference type="Rhea" id="RHEA-COMP:11537"/>
        <dbReference type="ChEBI" id="CHEBI:29950"/>
        <dbReference type="ChEBI" id="CHEBI:33019"/>
        <dbReference type="ChEBI" id="CHEBI:57533"/>
        <dbReference type="ChEBI" id="CHEBI:86021"/>
        <dbReference type="EC" id="2.5.1.60"/>
    </reaction>
</comment>
<dbReference type="STRING" id="2015173.A0A026WZH9"/>
<evidence type="ECO:0000256" key="1">
    <source>
        <dbReference type="ARBA" id="ARBA00010497"/>
    </source>
</evidence>